<dbReference type="SUPFAM" id="SSF57850">
    <property type="entry name" value="RING/U-box"/>
    <property type="match status" value="1"/>
</dbReference>
<dbReference type="GO" id="GO:0070531">
    <property type="term" value="C:BRCA1-A complex"/>
    <property type="evidence" value="ECO:0007669"/>
    <property type="project" value="TreeGrafter"/>
</dbReference>
<evidence type="ECO:0000256" key="1">
    <source>
        <dbReference type="ARBA" id="ARBA00022723"/>
    </source>
</evidence>
<dbReference type="Proteomes" id="UP001075354">
    <property type="component" value="Chromosome 5"/>
</dbReference>
<gene>
    <name evidence="11" type="ORF">ONE63_007824</name>
</gene>
<evidence type="ECO:0000313" key="11">
    <source>
        <dbReference type="EMBL" id="KAJ1527888.1"/>
    </source>
</evidence>
<dbReference type="PROSITE" id="PS50088">
    <property type="entry name" value="ANK_REPEAT"/>
    <property type="match status" value="3"/>
</dbReference>
<evidence type="ECO:0008006" key="13">
    <source>
        <dbReference type="Google" id="ProtNLM"/>
    </source>
</evidence>
<organism evidence="11 12">
    <name type="scientific">Megalurothrips usitatus</name>
    <name type="common">bean blossom thrips</name>
    <dbReference type="NCBI Taxonomy" id="439358"/>
    <lineage>
        <taxon>Eukaryota</taxon>
        <taxon>Metazoa</taxon>
        <taxon>Ecdysozoa</taxon>
        <taxon>Arthropoda</taxon>
        <taxon>Hexapoda</taxon>
        <taxon>Insecta</taxon>
        <taxon>Pterygota</taxon>
        <taxon>Neoptera</taxon>
        <taxon>Paraneoptera</taxon>
        <taxon>Thysanoptera</taxon>
        <taxon>Terebrantia</taxon>
        <taxon>Thripoidea</taxon>
        <taxon>Thripidae</taxon>
        <taxon>Megalurothrips</taxon>
    </lineage>
</organism>
<keyword evidence="1" id="KW-0479">Metal-binding</keyword>
<dbReference type="InterPro" id="IPR036770">
    <property type="entry name" value="Ankyrin_rpt-contain_sf"/>
</dbReference>
<evidence type="ECO:0000313" key="12">
    <source>
        <dbReference type="Proteomes" id="UP001075354"/>
    </source>
</evidence>
<accession>A0AAV7XVE0</accession>
<feature type="compositionally biased region" description="Polar residues" evidence="8">
    <location>
        <begin position="275"/>
        <end position="285"/>
    </location>
</feature>
<feature type="domain" description="RING-type" evidence="9">
    <location>
        <begin position="29"/>
        <end position="64"/>
    </location>
</feature>
<evidence type="ECO:0000256" key="4">
    <source>
        <dbReference type="ARBA" id="ARBA00022833"/>
    </source>
</evidence>
<dbReference type="PROSITE" id="PS50172">
    <property type="entry name" value="BRCT"/>
    <property type="match status" value="2"/>
</dbReference>
<evidence type="ECO:0000256" key="2">
    <source>
        <dbReference type="ARBA" id="ARBA00022737"/>
    </source>
</evidence>
<evidence type="ECO:0000256" key="3">
    <source>
        <dbReference type="ARBA" id="ARBA00022771"/>
    </source>
</evidence>
<dbReference type="SMART" id="SM00292">
    <property type="entry name" value="BRCT"/>
    <property type="match status" value="2"/>
</dbReference>
<sequence length="681" mass="74000">MASTDTTAGPSKWKHLKAAMADFHDLLRCWTCNQLLVDPVSYRCGHFFCSHCAKEAGTKCSSCNIPCLPSEIRPDRTVASVIGYFQTLSLLVNSDKSSSLSTNVCNSGKKSSRSTLYESDDQQLGKTNQTDIGPVVPRTSLDRSGKDDSINVTTPISKDECNAKETPRKADESSSKLEIDEGKFLKPSRVRKTSLKGNKRAVSASKTDKETAKQNESIASSNQSTAKKVGKPRGRPPKKRPSLESKLPEGKSGVGSGDEDNTFDNCTTPKKPRRCNNTPNSTPSASKRDMPDSVKSTPRRSVAGTPGREYEKKNHKGETPLHVACIKGNVDKIRSLLDANANPNTKDNAGWTPLHEVANHGFTEAVQLLLKAGALVDVPGVGNVTPLHEAVYNKHLPIVKLLVAHGANIYARSSEGKTPMDLANSPEMEEALVQTQKTIISANLDAGNNKPDLASNFINLYGDSGLTAEEKDGLSEIAINLNARLVQEFGPHVTHFVASSDVNGSCPPSMEVLCAILTGMTLLTRDWINISKESDISTVDYEIFELSGVSDFVDAEAPKRSRENSQKQLPGLFNGCHFYVSSNACYKLPNFTLSRANIITLIKTGGGIVLYRQPDPEAIPPAEQTVPYHAPGGGLLTATSHFILYSPGKGEPEMKYNMKHCKTLTVEWFVNCVLNWQLIDP</sequence>
<feature type="compositionally biased region" description="Basic residues" evidence="8">
    <location>
        <begin position="186"/>
        <end position="199"/>
    </location>
</feature>
<dbReference type="GO" id="GO:0008270">
    <property type="term" value="F:zinc ion binding"/>
    <property type="evidence" value="ECO:0007669"/>
    <property type="project" value="UniProtKB-KW"/>
</dbReference>
<dbReference type="InterPro" id="IPR001841">
    <property type="entry name" value="Znf_RING"/>
</dbReference>
<feature type="region of interest" description="Disordered" evidence="8">
    <location>
        <begin position="97"/>
        <end position="316"/>
    </location>
</feature>
<dbReference type="InterPro" id="IPR001357">
    <property type="entry name" value="BRCT_dom"/>
</dbReference>
<name>A0AAV7XVE0_9NEOP</name>
<dbReference type="PANTHER" id="PTHR24171">
    <property type="entry name" value="ANKYRIN REPEAT DOMAIN-CONTAINING PROTEIN 39-RELATED"/>
    <property type="match status" value="1"/>
</dbReference>
<feature type="repeat" description="ANK" evidence="6">
    <location>
        <begin position="316"/>
        <end position="348"/>
    </location>
</feature>
<feature type="compositionally biased region" description="Polar residues" evidence="8">
    <location>
        <begin position="97"/>
        <end position="131"/>
    </location>
</feature>
<feature type="repeat" description="ANK" evidence="6">
    <location>
        <begin position="382"/>
        <end position="414"/>
    </location>
</feature>
<dbReference type="InterPro" id="IPR013083">
    <property type="entry name" value="Znf_RING/FYVE/PHD"/>
</dbReference>
<protein>
    <recommendedName>
        <fullName evidence="13">BRCA1-associated RING domain protein 1-like</fullName>
    </recommendedName>
</protein>
<dbReference type="Gene3D" id="3.40.50.10190">
    <property type="entry name" value="BRCT domain"/>
    <property type="match status" value="2"/>
</dbReference>
<feature type="compositionally biased region" description="Basic and acidic residues" evidence="8">
    <location>
        <begin position="140"/>
        <end position="149"/>
    </location>
</feature>
<evidence type="ECO:0000256" key="7">
    <source>
        <dbReference type="PROSITE-ProRule" id="PRU00175"/>
    </source>
</evidence>
<dbReference type="InterPro" id="IPR002110">
    <property type="entry name" value="Ankyrin_rpt"/>
</dbReference>
<evidence type="ECO:0000259" key="10">
    <source>
        <dbReference type="PROSITE" id="PS50172"/>
    </source>
</evidence>
<keyword evidence="2" id="KW-0677">Repeat</keyword>
<keyword evidence="12" id="KW-1185">Reference proteome</keyword>
<dbReference type="GO" id="GO:0004842">
    <property type="term" value="F:ubiquitin-protein transferase activity"/>
    <property type="evidence" value="ECO:0007669"/>
    <property type="project" value="TreeGrafter"/>
</dbReference>
<feature type="compositionally biased region" description="Basic and acidic residues" evidence="8">
    <location>
        <begin position="157"/>
        <end position="184"/>
    </location>
</feature>
<dbReference type="SMART" id="SM00248">
    <property type="entry name" value="ANK"/>
    <property type="match status" value="3"/>
</dbReference>
<comment type="caution">
    <text evidence="11">The sequence shown here is derived from an EMBL/GenBank/DDBJ whole genome shotgun (WGS) entry which is preliminary data.</text>
</comment>
<feature type="repeat" description="ANK" evidence="6">
    <location>
        <begin position="349"/>
        <end position="381"/>
    </location>
</feature>
<dbReference type="AlphaFoldDB" id="A0AAV7XVE0"/>
<keyword evidence="5 6" id="KW-0040">ANK repeat</keyword>
<keyword evidence="3 7" id="KW-0863">Zinc-finger</keyword>
<feature type="compositionally biased region" description="Polar residues" evidence="8">
    <location>
        <begin position="214"/>
        <end position="226"/>
    </location>
</feature>
<dbReference type="EMBL" id="JAPTSV010000005">
    <property type="protein sequence ID" value="KAJ1527888.1"/>
    <property type="molecule type" value="Genomic_DNA"/>
</dbReference>
<dbReference type="GO" id="GO:0031436">
    <property type="term" value="C:BRCA1-BARD1 complex"/>
    <property type="evidence" value="ECO:0007669"/>
    <property type="project" value="TreeGrafter"/>
</dbReference>
<evidence type="ECO:0000256" key="8">
    <source>
        <dbReference type="SAM" id="MobiDB-lite"/>
    </source>
</evidence>
<dbReference type="PANTHER" id="PTHR24171:SF8">
    <property type="entry name" value="BRCA1-ASSOCIATED RING DOMAIN PROTEIN 1"/>
    <property type="match status" value="1"/>
</dbReference>
<dbReference type="PROSITE" id="PS00518">
    <property type="entry name" value="ZF_RING_1"/>
    <property type="match status" value="1"/>
</dbReference>
<dbReference type="PROSITE" id="PS50297">
    <property type="entry name" value="ANK_REP_REGION"/>
    <property type="match status" value="3"/>
</dbReference>
<dbReference type="InterPro" id="IPR017907">
    <property type="entry name" value="Znf_RING_CS"/>
</dbReference>
<evidence type="ECO:0000259" key="9">
    <source>
        <dbReference type="PROSITE" id="PS50089"/>
    </source>
</evidence>
<keyword evidence="4" id="KW-0862">Zinc</keyword>
<feature type="compositionally biased region" description="Basic residues" evidence="8">
    <location>
        <begin position="228"/>
        <end position="240"/>
    </location>
</feature>
<evidence type="ECO:0000256" key="5">
    <source>
        <dbReference type="ARBA" id="ARBA00023043"/>
    </source>
</evidence>
<dbReference type="Gene3D" id="1.25.40.20">
    <property type="entry name" value="Ankyrin repeat-containing domain"/>
    <property type="match status" value="1"/>
</dbReference>
<dbReference type="Pfam" id="PF00023">
    <property type="entry name" value="Ank"/>
    <property type="match status" value="1"/>
</dbReference>
<reference evidence="11" key="1">
    <citation type="submission" date="2022-12" db="EMBL/GenBank/DDBJ databases">
        <title>Chromosome-level genome assembly of the bean flower thrips Megalurothrips usitatus.</title>
        <authorList>
            <person name="Ma L."/>
            <person name="Liu Q."/>
            <person name="Li H."/>
            <person name="Cai W."/>
        </authorList>
    </citation>
    <scope>NUCLEOTIDE SEQUENCE</scope>
    <source>
        <strain evidence="11">Cailab_2022a</strain>
    </source>
</reference>
<evidence type="ECO:0000256" key="6">
    <source>
        <dbReference type="PROSITE-ProRule" id="PRU00023"/>
    </source>
</evidence>
<feature type="domain" description="BRCT" evidence="10">
    <location>
        <begin position="448"/>
        <end position="528"/>
    </location>
</feature>
<dbReference type="PROSITE" id="PS50089">
    <property type="entry name" value="ZF_RING_2"/>
    <property type="match status" value="1"/>
</dbReference>
<dbReference type="InterPro" id="IPR036420">
    <property type="entry name" value="BRCT_dom_sf"/>
</dbReference>
<feature type="domain" description="BRCT" evidence="10">
    <location>
        <begin position="568"/>
        <end position="681"/>
    </location>
</feature>
<dbReference type="Gene3D" id="3.30.40.10">
    <property type="entry name" value="Zinc/RING finger domain, C3HC4 (zinc finger)"/>
    <property type="match status" value="1"/>
</dbReference>
<dbReference type="Pfam" id="PF12796">
    <property type="entry name" value="Ank_2"/>
    <property type="match status" value="1"/>
</dbReference>
<dbReference type="SUPFAM" id="SSF52113">
    <property type="entry name" value="BRCT domain"/>
    <property type="match status" value="2"/>
</dbReference>
<dbReference type="PRINTS" id="PR01415">
    <property type="entry name" value="ANKYRIN"/>
</dbReference>
<dbReference type="SUPFAM" id="SSF48403">
    <property type="entry name" value="Ankyrin repeat"/>
    <property type="match status" value="1"/>
</dbReference>
<dbReference type="GO" id="GO:0085020">
    <property type="term" value="P:protein K6-linked ubiquitination"/>
    <property type="evidence" value="ECO:0007669"/>
    <property type="project" value="TreeGrafter"/>
</dbReference>
<proteinExistence type="predicted"/>